<keyword evidence="4 6" id="KW-0472">Membrane</keyword>
<dbReference type="PROSITE" id="PS51012">
    <property type="entry name" value="ABC_TM2"/>
    <property type="match status" value="1"/>
</dbReference>
<feature type="transmembrane region" description="Helical" evidence="6">
    <location>
        <begin position="44"/>
        <end position="69"/>
    </location>
</feature>
<evidence type="ECO:0000256" key="6">
    <source>
        <dbReference type="RuleBase" id="RU361157"/>
    </source>
</evidence>
<evidence type="ECO:0000256" key="2">
    <source>
        <dbReference type="ARBA" id="ARBA00022692"/>
    </source>
</evidence>
<dbReference type="InterPro" id="IPR013525">
    <property type="entry name" value="ABC2_TM"/>
</dbReference>
<dbReference type="EMBL" id="JBHTMM010000194">
    <property type="protein sequence ID" value="MFD1313415.1"/>
    <property type="molecule type" value="Genomic_DNA"/>
</dbReference>
<evidence type="ECO:0000259" key="7">
    <source>
        <dbReference type="PROSITE" id="PS51012"/>
    </source>
</evidence>
<comment type="subcellular location">
    <subcellularLocation>
        <location evidence="6">Cell membrane</location>
        <topology evidence="6">Multi-pass membrane protein</topology>
    </subcellularLocation>
    <subcellularLocation>
        <location evidence="1">Membrane</location>
        <topology evidence="1">Multi-pass membrane protein</topology>
    </subcellularLocation>
</comment>
<reference evidence="9" key="1">
    <citation type="journal article" date="2019" name="Int. J. Syst. Evol. Microbiol.">
        <title>The Global Catalogue of Microorganisms (GCM) 10K type strain sequencing project: providing services to taxonomists for standard genome sequencing and annotation.</title>
        <authorList>
            <consortium name="The Broad Institute Genomics Platform"/>
            <consortium name="The Broad Institute Genome Sequencing Center for Infectious Disease"/>
            <person name="Wu L."/>
            <person name="Ma J."/>
        </authorList>
    </citation>
    <scope>NUCLEOTIDE SEQUENCE [LARGE SCALE GENOMIC DNA]</scope>
    <source>
        <strain evidence="9">CGMCC 4.7020</strain>
    </source>
</reference>
<evidence type="ECO:0000256" key="4">
    <source>
        <dbReference type="ARBA" id="ARBA00023136"/>
    </source>
</evidence>
<evidence type="ECO:0000313" key="9">
    <source>
        <dbReference type="Proteomes" id="UP001597058"/>
    </source>
</evidence>
<feature type="transmembrane region" description="Helical" evidence="6">
    <location>
        <begin position="256"/>
        <end position="276"/>
    </location>
</feature>
<organism evidence="8 9">
    <name type="scientific">Streptomyces kaempferi</name>
    <dbReference type="NCBI Taxonomy" id="333725"/>
    <lineage>
        <taxon>Bacteria</taxon>
        <taxon>Bacillati</taxon>
        <taxon>Actinomycetota</taxon>
        <taxon>Actinomycetes</taxon>
        <taxon>Kitasatosporales</taxon>
        <taxon>Streptomycetaceae</taxon>
        <taxon>Streptomyces</taxon>
    </lineage>
</organism>
<keyword evidence="6" id="KW-0813">Transport</keyword>
<comment type="similarity">
    <text evidence="6">Belongs to the ABC-2 integral membrane protein family.</text>
</comment>
<keyword evidence="9" id="KW-1185">Reference proteome</keyword>
<name>A0ABW3XW81_9ACTN</name>
<dbReference type="RefSeq" id="WP_381232772.1">
    <property type="nucleotide sequence ID" value="NZ_JBHSKH010000006.1"/>
</dbReference>
<sequence>MTVAWAVQSRGGDALRPASAAKAIHDVVVITRRNIIRMVRIPEVLVLSLVQPIVFVLLFAYLFAGSFALPGAGGPEAYREYMMPGFFAQTIAFATASNSSVGMANDLKSGMVDRFRSLPMSRGALLTGRALADLVQNSAVIVVMVGCALIVGWRIHHGFLHAAAAFGLLLLLGYALSWVGVLIGLSVRAPEAAATGNFLWLFPLTFLSNAFVAPSTLPAPLRFAAEWNPLTATVQAARDLFGNPGLHATTGWPAEHAVVVSVAWSVVIALACRALAVRRYRASAA</sequence>
<evidence type="ECO:0000313" key="8">
    <source>
        <dbReference type="EMBL" id="MFD1313415.1"/>
    </source>
</evidence>
<evidence type="ECO:0000256" key="1">
    <source>
        <dbReference type="ARBA" id="ARBA00004141"/>
    </source>
</evidence>
<dbReference type="InterPro" id="IPR000412">
    <property type="entry name" value="ABC_2_transport"/>
</dbReference>
<protein>
    <recommendedName>
        <fullName evidence="6">Transport permease protein</fullName>
    </recommendedName>
</protein>
<feature type="domain" description="ABC transmembrane type-2" evidence="7">
    <location>
        <begin position="43"/>
        <end position="283"/>
    </location>
</feature>
<dbReference type="InterPro" id="IPR051784">
    <property type="entry name" value="Nod_factor_ABC_transporter"/>
</dbReference>
<keyword evidence="6" id="KW-1003">Cell membrane</keyword>
<feature type="transmembrane region" description="Helical" evidence="6">
    <location>
        <begin position="81"/>
        <end position="105"/>
    </location>
</feature>
<keyword evidence="2 6" id="KW-0812">Transmembrane</keyword>
<dbReference type="PIRSF" id="PIRSF006648">
    <property type="entry name" value="DrrB"/>
    <property type="match status" value="1"/>
</dbReference>
<feature type="transmembrane region" description="Helical" evidence="6">
    <location>
        <begin position="197"/>
        <end position="217"/>
    </location>
</feature>
<comment type="caution">
    <text evidence="8">The sequence shown here is derived from an EMBL/GenBank/DDBJ whole genome shotgun (WGS) entry which is preliminary data.</text>
</comment>
<dbReference type="Proteomes" id="UP001597058">
    <property type="component" value="Unassembled WGS sequence"/>
</dbReference>
<dbReference type="Pfam" id="PF01061">
    <property type="entry name" value="ABC2_membrane"/>
    <property type="match status" value="1"/>
</dbReference>
<proteinExistence type="inferred from homology"/>
<accession>A0ABW3XW81</accession>
<evidence type="ECO:0000256" key="5">
    <source>
        <dbReference type="ARBA" id="ARBA00023251"/>
    </source>
</evidence>
<keyword evidence="5" id="KW-0046">Antibiotic resistance</keyword>
<feature type="transmembrane region" description="Helical" evidence="6">
    <location>
        <begin position="126"/>
        <end position="153"/>
    </location>
</feature>
<keyword evidence="3 6" id="KW-1133">Transmembrane helix</keyword>
<evidence type="ECO:0000256" key="3">
    <source>
        <dbReference type="ARBA" id="ARBA00022989"/>
    </source>
</evidence>
<dbReference type="PANTHER" id="PTHR43229:SF2">
    <property type="entry name" value="NODULATION PROTEIN J"/>
    <property type="match status" value="1"/>
</dbReference>
<gene>
    <name evidence="8" type="ORF">ACFQ5X_47880</name>
</gene>
<dbReference type="PANTHER" id="PTHR43229">
    <property type="entry name" value="NODULATION PROTEIN J"/>
    <property type="match status" value="1"/>
</dbReference>
<feature type="transmembrane region" description="Helical" evidence="6">
    <location>
        <begin position="159"/>
        <end position="185"/>
    </location>
</feature>
<dbReference type="InterPro" id="IPR047817">
    <property type="entry name" value="ABC2_TM_bact-type"/>
</dbReference>